<reference evidence="16 17" key="1">
    <citation type="submission" date="2019-02" db="EMBL/GenBank/DDBJ databases">
        <title>Deep-cultivation of Planctomycetes and their phenomic and genomic characterization uncovers novel biology.</title>
        <authorList>
            <person name="Wiegand S."/>
            <person name="Jogler M."/>
            <person name="Boedeker C."/>
            <person name="Pinto D."/>
            <person name="Vollmers J."/>
            <person name="Rivas-Marin E."/>
            <person name="Kohn T."/>
            <person name="Peeters S.H."/>
            <person name="Heuer A."/>
            <person name="Rast P."/>
            <person name="Oberbeckmann S."/>
            <person name="Bunk B."/>
            <person name="Jeske O."/>
            <person name="Meyerdierks A."/>
            <person name="Storesund J.E."/>
            <person name="Kallscheuer N."/>
            <person name="Luecker S."/>
            <person name="Lage O.M."/>
            <person name="Pohl T."/>
            <person name="Merkel B.J."/>
            <person name="Hornburger P."/>
            <person name="Mueller R.-W."/>
            <person name="Bruemmer F."/>
            <person name="Labrenz M."/>
            <person name="Spormann A.M."/>
            <person name="Op den Camp H."/>
            <person name="Overmann J."/>
            <person name="Amann R."/>
            <person name="Jetten M.S.M."/>
            <person name="Mascher T."/>
            <person name="Medema M.H."/>
            <person name="Devos D.P."/>
            <person name="Kaster A.-K."/>
            <person name="Ovreas L."/>
            <person name="Rohde M."/>
            <person name="Galperin M.Y."/>
            <person name="Jogler C."/>
        </authorList>
    </citation>
    <scope>NUCLEOTIDE SEQUENCE [LARGE SCALE GENOMIC DNA]</scope>
    <source>
        <strain evidence="16 17">I41</strain>
    </source>
</reference>
<evidence type="ECO:0000256" key="7">
    <source>
        <dbReference type="ARBA" id="ARBA00022694"/>
    </source>
</evidence>
<dbReference type="Proteomes" id="UP000317909">
    <property type="component" value="Chromosome"/>
</dbReference>
<evidence type="ECO:0000256" key="4">
    <source>
        <dbReference type="ARBA" id="ARBA00012584"/>
    </source>
</evidence>
<feature type="active site" description="Nucleophile" evidence="14">
    <location>
        <position position="227"/>
    </location>
</feature>
<comment type="catalytic activity">
    <reaction evidence="13">
        <text>L-threonine + hydrogencarbonate + ATP = L-threonylcarbamoyladenylate + diphosphate + H2O</text>
        <dbReference type="Rhea" id="RHEA:36407"/>
        <dbReference type="ChEBI" id="CHEBI:15377"/>
        <dbReference type="ChEBI" id="CHEBI:17544"/>
        <dbReference type="ChEBI" id="CHEBI:30616"/>
        <dbReference type="ChEBI" id="CHEBI:33019"/>
        <dbReference type="ChEBI" id="CHEBI:57926"/>
        <dbReference type="ChEBI" id="CHEBI:73682"/>
        <dbReference type="EC" id="2.7.7.87"/>
    </reaction>
</comment>
<dbReference type="EC" id="2.7.7.87" evidence="4"/>
<dbReference type="GO" id="GO:0061710">
    <property type="term" value="F:L-threonylcarbamoyladenylate synthase"/>
    <property type="evidence" value="ECO:0007669"/>
    <property type="project" value="UniProtKB-EC"/>
</dbReference>
<dbReference type="PANTHER" id="PTHR17490">
    <property type="entry name" value="SUA5"/>
    <property type="match status" value="1"/>
</dbReference>
<evidence type="ECO:0000313" key="17">
    <source>
        <dbReference type="Proteomes" id="UP000317909"/>
    </source>
</evidence>
<dbReference type="GO" id="GO:0005524">
    <property type="term" value="F:ATP binding"/>
    <property type="evidence" value="ECO:0007669"/>
    <property type="project" value="UniProtKB-KW"/>
</dbReference>
<evidence type="ECO:0000256" key="9">
    <source>
        <dbReference type="ARBA" id="ARBA00022741"/>
    </source>
</evidence>
<dbReference type="InterPro" id="IPR050156">
    <property type="entry name" value="TC-AMP_synthase_SUA5"/>
</dbReference>
<keyword evidence="11" id="KW-0067">ATP-binding</keyword>
<dbReference type="GO" id="GO:0008033">
    <property type="term" value="P:tRNA processing"/>
    <property type="evidence" value="ECO:0007669"/>
    <property type="project" value="UniProtKB-KW"/>
</dbReference>
<evidence type="ECO:0000256" key="3">
    <source>
        <dbReference type="ARBA" id="ARBA00011063"/>
    </source>
</evidence>
<keyword evidence="5" id="KW-0963">Cytoplasm</keyword>
<dbReference type="GO" id="GO:0004725">
    <property type="term" value="F:protein tyrosine phosphatase activity"/>
    <property type="evidence" value="ECO:0007669"/>
    <property type="project" value="InterPro"/>
</dbReference>
<comment type="similarity">
    <text evidence="2">Belongs to the SUA5 family.</text>
</comment>
<dbReference type="Gene3D" id="3.40.50.2300">
    <property type="match status" value="1"/>
</dbReference>
<feature type="active site" description="Proton donor" evidence="14">
    <location>
        <position position="344"/>
    </location>
</feature>
<dbReference type="CDD" id="cd16344">
    <property type="entry name" value="LMWPAP"/>
    <property type="match status" value="1"/>
</dbReference>
<dbReference type="PROSITE" id="PS51163">
    <property type="entry name" value="YRDC"/>
    <property type="match status" value="1"/>
</dbReference>
<evidence type="ECO:0000256" key="14">
    <source>
        <dbReference type="PIRSR" id="PIRSR617867-1"/>
    </source>
</evidence>
<keyword evidence="8 16" id="KW-0548">Nucleotidyltransferase</keyword>
<proteinExistence type="inferred from homology"/>
<dbReference type="GO" id="GO:0003725">
    <property type="term" value="F:double-stranded RNA binding"/>
    <property type="evidence" value="ECO:0007669"/>
    <property type="project" value="InterPro"/>
</dbReference>
<dbReference type="AlphaFoldDB" id="A0A517TVM3"/>
<dbReference type="GO" id="GO:0005737">
    <property type="term" value="C:cytoplasm"/>
    <property type="evidence" value="ECO:0007669"/>
    <property type="project" value="UniProtKB-SubCell"/>
</dbReference>
<protein>
    <recommendedName>
        <fullName evidence="12">L-threonylcarbamoyladenylate synthase</fullName>
        <ecNumber evidence="4">2.7.7.87</ecNumber>
    </recommendedName>
    <alternativeName>
        <fullName evidence="12">L-threonylcarbamoyladenylate synthase</fullName>
    </alternativeName>
</protein>
<dbReference type="SMART" id="SM00226">
    <property type="entry name" value="LMWPc"/>
    <property type="match status" value="1"/>
</dbReference>
<dbReference type="SUPFAM" id="SSF55821">
    <property type="entry name" value="YrdC/RibB"/>
    <property type="match status" value="1"/>
</dbReference>
<dbReference type="InterPro" id="IPR036196">
    <property type="entry name" value="Ptyr_pPase_sf"/>
</dbReference>
<dbReference type="InterPro" id="IPR017867">
    <property type="entry name" value="Tyr_phospatase_low_mol_wt"/>
</dbReference>
<evidence type="ECO:0000256" key="5">
    <source>
        <dbReference type="ARBA" id="ARBA00022490"/>
    </source>
</evidence>
<evidence type="ECO:0000256" key="1">
    <source>
        <dbReference type="ARBA" id="ARBA00004496"/>
    </source>
</evidence>
<dbReference type="InterPro" id="IPR006070">
    <property type="entry name" value="Sua5-like_dom"/>
</dbReference>
<dbReference type="Gene3D" id="3.90.870.10">
    <property type="entry name" value="DHBP synthase"/>
    <property type="match status" value="1"/>
</dbReference>
<dbReference type="InterPro" id="IPR017945">
    <property type="entry name" value="DHBP_synth_RibB-like_a/b_dom"/>
</dbReference>
<dbReference type="OrthoDB" id="9784339at2"/>
<organism evidence="16 17">
    <name type="scientific">Lacipirellula limnantheis</name>
    <dbReference type="NCBI Taxonomy" id="2528024"/>
    <lineage>
        <taxon>Bacteria</taxon>
        <taxon>Pseudomonadati</taxon>
        <taxon>Planctomycetota</taxon>
        <taxon>Planctomycetia</taxon>
        <taxon>Pirellulales</taxon>
        <taxon>Lacipirellulaceae</taxon>
        <taxon>Lacipirellula</taxon>
    </lineage>
</organism>
<sequence length="374" mass="40326">MPPVVINLRKTEDSRDVVHRAVQTLAEGKLVVFPTETVYGLAASARRADGVRRIFEAKGRSHHAPLALAIRSVEDALDYAPSLGVKAQRLARRCWPGPITLVVKHGGDESLLRQLPAEVREAVAPSGEVGLRVPAHSAVLDVLHMLAGPIALTSANVSGQPDAVTAEEAIRSLGSHVGLVIDDGPCRYGQPSTVVRARDDSYECLREGVVPASALERLASMLIVIVCTGNTCRSPMAEVLLRKLVAEHLGCKMEEVEQRGVLVSSAGVSAAPGGGAAPEAIATMKQRGLDLSRHESQPLTEKLVRQADVIFALTAAHRQAIVRRWPEAELRTLLVQPDNTDIEDPIGGPAEVYEQCALQIEDALRRRVQELRFE</sequence>
<dbReference type="PANTHER" id="PTHR17490:SF16">
    <property type="entry name" value="THREONYLCARBAMOYL-AMP SYNTHASE"/>
    <property type="match status" value="1"/>
</dbReference>
<evidence type="ECO:0000313" key="16">
    <source>
        <dbReference type="EMBL" id="QDT72423.1"/>
    </source>
</evidence>
<comment type="subcellular location">
    <subcellularLocation>
        <location evidence="1">Cytoplasm</location>
    </subcellularLocation>
</comment>
<gene>
    <name evidence="16" type="primary">ywlC</name>
    <name evidence="16" type="ORF">I41_16010</name>
</gene>
<feature type="active site" evidence="14">
    <location>
        <position position="233"/>
    </location>
</feature>
<keyword evidence="10" id="KW-0378">Hydrolase</keyword>
<feature type="domain" description="YrdC-like" evidence="15">
    <location>
        <begin position="15"/>
        <end position="210"/>
    </location>
</feature>
<dbReference type="Pfam" id="PF01300">
    <property type="entry name" value="Sua5_yciO_yrdC"/>
    <property type="match status" value="1"/>
</dbReference>
<keyword evidence="7" id="KW-0819">tRNA processing</keyword>
<keyword evidence="6 16" id="KW-0808">Transferase</keyword>
<evidence type="ECO:0000256" key="11">
    <source>
        <dbReference type="ARBA" id="ARBA00022840"/>
    </source>
</evidence>
<name>A0A517TVM3_9BACT</name>
<evidence type="ECO:0000256" key="13">
    <source>
        <dbReference type="ARBA" id="ARBA00048366"/>
    </source>
</evidence>
<evidence type="ECO:0000259" key="15">
    <source>
        <dbReference type="PROSITE" id="PS51163"/>
    </source>
</evidence>
<dbReference type="NCBIfam" id="TIGR00057">
    <property type="entry name" value="L-threonylcarbamoyladenylate synthase"/>
    <property type="match status" value="1"/>
</dbReference>
<keyword evidence="17" id="KW-1185">Reference proteome</keyword>
<evidence type="ECO:0000256" key="2">
    <source>
        <dbReference type="ARBA" id="ARBA00007663"/>
    </source>
</evidence>
<dbReference type="RefSeq" id="WP_145431999.1">
    <property type="nucleotide sequence ID" value="NZ_CP036339.1"/>
</dbReference>
<evidence type="ECO:0000256" key="6">
    <source>
        <dbReference type="ARBA" id="ARBA00022679"/>
    </source>
</evidence>
<dbReference type="GO" id="GO:0006450">
    <property type="term" value="P:regulation of translational fidelity"/>
    <property type="evidence" value="ECO:0007669"/>
    <property type="project" value="TreeGrafter"/>
</dbReference>
<dbReference type="InterPro" id="IPR023485">
    <property type="entry name" value="Ptyr_pPase"/>
</dbReference>
<evidence type="ECO:0000256" key="8">
    <source>
        <dbReference type="ARBA" id="ARBA00022695"/>
    </source>
</evidence>
<dbReference type="GO" id="GO:0000049">
    <property type="term" value="F:tRNA binding"/>
    <property type="evidence" value="ECO:0007669"/>
    <property type="project" value="TreeGrafter"/>
</dbReference>
<dbReference type="SUPFAM" id="SSF52788">
    <property type="entry name" value="Phosphotyrosine protein phosphatases I"/>
    <property type="match status" value="1"/>
</dbReference>
<dbReference type="KEGG" id="llh:I41_16010"/>
<evidence type="ECO:0000256" key="12">
    <source>
        <dbReference type="ARBA" id="ARBA00029774"/>
    </source>
</evidence>
<dbReference type="PRINTS" id="PR00719">
    <property type="entry name" value="LMWPTPASE"/>
</dbReference>
<evidence type="ECO:0000256" key="10">
    <source>
        <dbReference type="ARBA" id="ARBA00022801"/>
    </source>
</evidence>
<accession>A0A517TVM3</accession>
<comment type="similarity">
    <text evidence="3">Belongs to the low molecular weight phosphotyrosine protein phosphatase family.</text>
</comment>
<dbReference type="EMBL" id="CP036339">
    <property type="protein sequence ID" value="QDT72423.1"/>
    <property type="molecule type" value="Genomic_DNA"/>
</dbReference>
<keyword evidence="9" id="KW-0547">Nucleotide-binding</keyword>
<dbReference type="Pfam" id="PF01451">
    <property type="entry name" value="LMWPc"/>
    <property type="match status" value="1"/>
</dbReference>